<protein>
    <recommendedName>
        <fullName evidence="6">Yip1 domain-containing protein</fullName>
    </recommendedName>
</protein>
<evidence type="ECO:0000259" key="6">
    <source>
        <dbReference type="Pfam" id="PF04893"/>
    </source>
</evidence>
<comment type="caution">
    <text evidence="7">The sequence shown here is derived from an EMBL/GenBank/DDBJ whole genome shotgun (WGS) entry which is preliminary data.</text>
</comment>
<feature type="transmembrane region" description="Helical" evidence="5">
    <location>
        <begin position="133"/>
        <end position="152"/>
    </location>
</feature>
<dbReference type="RefSeq" id="WP_064304199.1">
    <property type="nucleotide sequence ID" value="NZ_LUCV01000040.1"/>
</dbReference>
<accession>A0A177SDB8</accession>
<keyword evidence="2 5" id="KW-0812">Transmembrane</keyword>
<gene>
    <name evidence="7" type="ORF">AYO28_01340</name>
</gene>
<evidence type="ECO:0000256" key="2">
    <source>
        <dbReference type="ARBA" id="ARBA00022692"/>
    </source>
</evidence>
<organism evidence="7">
    <name type="scientific">Pseudomonas putida</name>
    <name type="common">Arthrobacter siderocapsulatus</name>
    <dbReference type="NCBI Taxonomy" id="303"/>
    <lineage>
        <taxon>Bacteria</taxon>
        <taxon>Pseudomonadati</taxon>
        <taxon>Pseudomonadota</taxon>
        <taxon>Gammaproteobacteria</taxon>
        <taxon>Pseudomonadales</taxon>
        <taxon>Pseudomonadaceae</taxon>
        <taxon>Pseudomonas</taxon>
    </lineage>
</organism>
<keyword evidence="3 5" id="KW-1133">Transmembrane helix</keyword>
<name>A0A177SDB8_PSEPU</name>
<feature type="transmembrane region" description="Helical" evidence="5">
    <location>
        <begin position="107"/>
        <end position="127"/>
    </location>
</feature>
<evidence type="ECO:0000256" key="3">
    <source>
        <dbReference type="ARBA" id="ARBA00022989"/>
    </source>
</evidence>
<evidence type="ECO:0000313" key="7">
    <source>
        <dbReference type="EMBL" id="OAI86360.1"/>
    </source>
</evidence>
<feature type="transmembrane region" description="Helical" evidence="5">
    <location>
        <begin position="164"/>
        <end position="190"/>
    </location>
</feature>
<feature type="transmembrane region" description="Helical" evidence="5">
    <location>
        <begin position="74"/>
        <end position="95"/>
    </location>
</feature>
<evidence type="ECO:0000256" key="1">
    <source>
        <dbReference type="ARBA" id="ARBA00004141"/>
    </source>
</evidence>
<feature type="domain" description="Yip1" evidence="6">
    <location>
        <begin position="7"/>
        <end position="180"/>
    </location>
</feature>
<dbReference type="AlphaFoldDB" id="A0A177SDB8"/>
<keyword evidence="4 5" id="KW-0472">Membrane</keyword>
<reference evidence="7" key="1">
    <citation type="submission" date="2016-03" db="EMBL/GenBank/DDBJ databases">
        <title>Draft Genome Assembly of Pseudomonas putida strain CBF10-2.</title>
        <authorList>
            <person name="Iyer R.S."/>
            <person name="Damania A."/>
        </authorList>
    </citation>
    <scope>NUCLEOTIDE SEQUENCE [LARGE SCALE GENOMIC DNA]</scope>
    <source>
        <strain evidence="7">CBF10-2</strain>
    </source>
</reference>
<dbReference type="Proteomes" id="UP000077752">
    <property type="component" value="Unassembled WGS sequence"/>
</dbReference>
<proteinExistence type="predicted"/>
<comment type="subcellular location">
    <subcellularLocation>
        <location evidence="1">Membrane</location>
        <topology evidence="1">Multi-pass membrane protein</topology>
    </subcellularLocation>
</comment>
<sequence>MKAHLVKLLTHPDYAWVDIRSEEERQPRQYLPHLLLWALLPAICLFIGVTWTGWSLAEGDRVRVSVASGLQLGVLLYLTMLLGTLIMGGFIRWMSRTFEARPTLNQCIGFVAYTTTPYFLAGITGLYPSRWLAVAALIVAGAYATYLLFVGLPKFMRLNQDKGFLYAASVWGVGLLVLVTILVSMILFWFNTLQPEYLRPATCQR</sequence>
<dbReference type="GO" id="GO:0016020">
    <property type="term" value="C:membrane"/>
    <property type="evidence" value="ECO:0007669"/>
    <property type="project" value="UniProtKB-SubCell"/>
</dbReference>
<feature type="transmembrane region" description="Helical" evidence="5">
    <location>
        <begin position="34"/>
        <end position="54"/>
    </location>
</feature>
<dbReference type="InterPro" id="IPR006977">
    <property type="entry name" value="Yip1_dom"/>
</dbReference>
<evidence type="ECO:0000256" key="5">
    <source>
        <dbReference type="SAM" id="Phobius"/>
    </source>
</evidence>
<dbReference type="Pfam" id="PF04893">
    <property type="entry name" value="Yip1"/>
    <property type="match status" value="1"/>
</dbReference>
<dbReference type="EMBL" id="LUCV01000040">
    <property type="protein sequence ID" value="OAI86360.1"/>
    <property type="molecule type" value="Genomic_DNA"/>
</dbReference>
<evidence type="ECO:0000256" key="4">
    <source>
        <dbReference type="ARBA" id="ARBA00023136"/>
    </source>
</evidence>